<dbReference type="Proteomes" id="UP000219338">
    <property type="component" value="Unassembled WGS sequence"/>
</dbReference>
<gene>
    <name evidence="3" type="ORF">ARMOST_14124</name>
</gene>
<sequence>MTQLHETAPSNRPAFSSRPASPEPSTSSAQDPFPSLFPTRNAVSYASKSSKRTVLANPRTKTPSTLRNYFRKANTAVMTETVDLESLSYHDLDGSILSPTHLLDALNSPNIYYHLWVAVKMSLDDHDKGKMKAPSMNAAVLERLIVELGKPMIDRAPGPHITFVDPRFHGNANRILRNAIRLIDMFEESGVNRDSIVVTIPATEEGILASNYLERKCQILTNLNLVGTLAHAAACAQSGANLVSIAVGPLLDWYERKRKAEYQDIKTHPGIEHIQATAVYFKLHKHSTRLVGTNFRTLKELGPLGCLDAIVISKDSVEQSNGRPFPLVQSIPKTSPAYAHAEGIPKGTAFQGKKSEFISFLSNSDRSALAETMHVTLGRLKVKMQEIDKMIQKELSKQYTLRIPENKLSDNSSKDGSPQCSRSSVESPEKNLHTSENETETADKTKDTEKEDKAKEDGKLNLEPKGRQEPVGGVDGF</sequence>
<dbReference type="OrthoDB" id="2015515at2759"/>
<evidence type="ECO:0000313" key="3">
    <source>
        <dbReference type="EMBL" id="SJL10730.1"/>
    </source>
</evidence>
<organism evidence="3 4">
    <name type="scientific">Armillaria ostoyae</name>
    <name type="common">Armillaria root rot fungus</name>
    <dbReference type="NCBI Taxonomy" id="47428"/>
    <lineage>
        <taxon>Eukaryota</taxon>
        <taxon>Fungi</taxon>
        <taxon>Dikarya</taxon>
        <taxon>Basidiomycota</taxon>
        <taxon>Agaricomycotina</taxon>
        <taxon>Agaricomycetes</taxon>
        <taxon>Agaricomycetidae</taxon>
        <taxon>Agaricales</taxon>
        <taxon>Marasmiineae</taxon>
        <taxon>Physalacriaceae</taxon>
        <taxon>Armillaria</taxon>
    </lineage>
</organism>
<keyword evidence="1" id="KW-0704">Schiff base</keyword>
<dbReference type="PANTHER" id="PTHR10683">
    <property type="entry name" value="TRANSALDOLASE"/>
    <property type="match status" value="1"/>
</dbReference>
<dbReference type="InterPro" id="IPR001585">
    <property type="entry name" value="TAL/FSA"/>
</dbReference>
<name>A0A284RPQ5_ARMOS</name>
<dbReference type="PANTHER" id="PTHR10683:SF18">
    <property type="entry name" value="TRANSALDOLASE"/>
    <property type="match status" value="1"/>
</dbReference>
<dbReference type="Pfam" id="PF00923">
    <property type="entry name" value="TAL_FSA"/>
    <property type="match status" value="1"/>
</dbReference>
<dbReference type="OMA" id="ANTAVMT"/>
<dbReference type="STRING" id="47428.A0A284RPQ5"/>
<reference evidence="4" key="1">
    <citation type="journal article" date="2017" name="Nat. Ecol. Evol.">
        <title>Genome expansion and lineage-specific genetic innovations in the forest pathogenic fungi Armillaria.</title>
        <authorList>
            <person name="Sipos G."/>
            <person name="Prasanna A.N."/>
            <person name="Walter M.C."/>
            <person name="O'Connor E."/>
            <person name="Balint B."/>
            <person name="Krizsan K."/>
            <person name="Kiss B."/>
            <person name="Hess J."/>
            <person name="Varga T."/>
            <person name="Slot J."/>
            <person name="Riley R."/>
            <person name="Boka B."/>
            <person name="Rigling D."/>
            <person name="Barry K."/>
            <person name="Lee J."/>
            <person name="Mihaltcheva S."/>
            <person name="LaButti K."/>
            <person name="Lipzen A."/>
            <person name="Waldron R."/>
            <person name="Moloney N.M."/>
            <person name="Sperisen C."/>
            <person name="Kredics L."/>
            <person name="Vagvoelgyi C."/>
            <person name="Patrignani A."/>
            <person name="Fitzpatrick D."/>
            <person name="Nagy I."/>
            <person name="Doyle S."/>
            <person name="Anderson J.B."/>
            <person name="Grigoriev I.V."/>
            <person name="Gueldener U."/>
            <person name="Muensterkoetter M."/>
            <person name="Nagy L.G."/>
        </authorList>
    </citation>
    <scope>NUCLEOTIDE SEQUENCE [LARGE SCALE GENOMIC DNA]</scope>
    <source>
        <strain evidence="4">C18/9</strain>
    </source>
</reference>
<protein>
    <submittedName>
        <fullName evidence="3">Uncharacterized protein</fullName>
    </submittedName>
</protein>
<feature type="compositionally biased region" description="Basic and acidic residues" evidence="2">
    <location>
        <begin position="427"/>
        <end position="468"/>
    </location>
</feature>
<dbReference type="GO" id="GO:0005975">
    <property type="term" value="P:carbohydrate metabolic process"/>
    <property type="evidence" value="ECO:0007669"/>
    <property type="project" value="InterPro"/>
</dbReference>
<feature type="region of interest" description="Disordered" evidence="2">
    <location>
        <begin position="1"/>
        <end position="35"/>
    </location>
</feature>
<evidence type="ECO:0000313" key="4">
    <source>
        <dbReference type="Proteomes" id="UP000219338"/>
    </source>
</evidence>
<dbReference type="Gene3D" id="3.20.20.70">
    <property type="entry name" value="Aldolase class I"/>
    <property type="match status" value="1"/>
</dbReference>
<keyword evidence="4" id="KW-1185">Reference proteome</keyword>
<dbReference type="AlphaFoldDB" id="A0A284RPQ5"/>
<feature type="compositionally biased region" description="Polar residues" evidence="2">
    <location>
        <begin position="1"/>
        <end position="14"/>
    </location>
</feature>
<proteinExistence type="predicted"/>
<dbReference type="SUPFAM" id="SSF51569">
    <property type="entry name" value="Aldolase"/>
    <property type="match status" value="1"/>
</dbReference>
<dbReference type="EMBL" id="FUEG01000012">
    <property type="protein sequence ID" value="SJL10730.1"/>
    <property type="molecule type" value="Genomic_DNA"/>
</dbReference>
<dbReference type="GO" id="GO:0006098">
    <property type="term" value="P:pentose-phosphate shunt"/>
    <property type="evidence" value="ECO:0007669"/>
    <property type="project" value="UniProtKB-UniPathway"/>
</dbReference>
<feature type="compositionally biased region" description="Polar residues" evidence="2">
    <location>
        <begin position="409"/>
        <end position="426"/>
    </location>
</feature>
<evidence type="ECO:0000256" key="2">
    <source>
        <dbReference type="SAM" id="MobiDB-lite"/>
    </source>
</evidence>
<dbReference type="InterPro" id="IPR013785">
    <property type="entry name" value="Aldolase_TIM"/>
</dbReference>
<dbReference type="UniPathway" id="UPA00115">
    <property type="reaction ID" value="UER00414"/>
</dbReference>
<accession>A0A284RPQ5</accession>
<feature type="region of interest" description="Disordered" evidence="2">
    <location>
        <begin position="406"/>
        <end position="477"/>
    </location>
</feature>
<evidence type="ECO:0000256" key="1">
    <source>
        <dbReference type="ARBA" id="ARBA00023270"/>
    </source>
</evidence>